<feature type="domain" description="DUF4116" evidence="2">
    <location>
        <begin position="69"/>
        <end position="114"/>
    </location>
</feature>
<feature type="domain" description="DUF4116" evidence="2">
    <location>
        <begin position="126"/>
        <end position="164"/>
    </location>
</feature>
<organism evidence="3">
    <name type="scientific">Cladocopium goreaui</name>
    <dbReference type="NCBI Taxonomy" id="2562237"/>
    <lineage>
        <taxon>Eukaryota</taxon>
        <taxon>Sar</taxon>
        <taxon>Alveolata</taxon>
        <taxon>Dinophyceae</taxon>
        <taxon>Suessiales</taxon>
        <taxon>Symbiodiniaceae</taxon>
        <taxon>Cladocopium</taxon>
    </lineage>
</organism>
<feature type="domain" description="DUF4116" evidence="2">
    <location>
        <begin position="24"/>
        <end position="66"/>
    </location>
</feature>
<evidence type="ECO:0000313" key="5">
    <source>
        <dbReference type="EMBL" id="CAL4796018.1"/>
    </source>
</evidence>
<comment type="caution">
    <text evidence="3">The sequence shown here is derived from an EMBL/GenBank/DDBJ whole genome shotgun (WGS) entry which is preliminary data.</text>
</comment>
<keyword evidence="6" id="KW-1185">Reference proteome</keyword>
<reference evidence="4" key="2">
    <citation type="submission" date="2024-04" db="EMBL/GenBank/DDBJ databases">
        <authorList>
            <person name="Chen Y."/>
            <person name="Shah S."/>
            <person name="Dougan E. K."/>
            <person name="Thang M."/>
            <person name="Chan C."/>
        </authorList>
    </citation>
    <scope>NUCLEOTIDE SEQUENCE [LARGE SCALE GENOMIC DNA]</scope>
</reference>
<sequence length="215" mass="22514">MHEVSAEMKSPRGMVSDESSRSGVLVALQNNGQALQQVPAFKDDKELVLAAVRQQGLALQHASPVLQADVEVVLAAVKQNGLALRSASRTLRSDDGIILAAVMQNGLALEHARPSTCNGWAITVAAVMQCGSALQFAPSPLKDCIELVLLAVQQEPAALQHASLRVRNLLSAAIGGTEIFGDSDEVLASPTESTASELGSDAIESSDESCAELDF</sequence>
<protein>
    <submittedName>
        <fullName evidence="5">DUF4116 domain-containing protein</fullName>
    </submittedName>
</protein>
<evidence type="ECO:0000259" key="2">
    <source>
        <dbReference type="Pfam" id="PF13475"/>
    </source>
</evidence>
<dbReference type="OrthoDB" id="440124at2759"/>
<dbReference type="EMBL" id="CAMXCT020004357">
    <property type="protein sequence ID" value="CAL1162081.1"/>
    <property type="molecule type" value="Genomic_DNA"/>
</dbReference>
<evidence type="ECO:0000256" key="1">
    <source>
        <dbReference type="SAM" id="MobiDB-lite"/>
    </source>
</evidence>
<reference evidence="3" key="1">
    <citation type="submission" date="2022-10" db="EMBL/GenBank/DDBJ databases">
        <authorList>
            <person name="Chen Y."/>
            <person name="Dougan E. K."/>
            <person name="Chan C."/>
            <person name="Rhodes N."/>
            <person name="Thang M."/>
        </authorList>
    </citation>
    <scope>NUCLEOTIDE SEQUENCE</scope>
</reference>
<name>A0A9P1DED7_9DINO</name>
<dbReference type="Proteomes" id="UP001152797">
    <property type="component" value="Unassembled WGS sequence"/>
</dbReference>
<dbReference type="InterPro" id="IPR025197">
    <property type="entry name" value="DUF4116"/>
</dbReference>
<dbReference type="EMBL" id="CAMXCT030004357">
    <property type="protein sequence ID" value="CAL4796018.1"/>
    <property type="molecule type" value="Genomic_DNA"/>
</dbReference>
<evidence type="ECO:0000313" key="6">
    <source>
        <dbReference type="Proteomes" id="UP001152797"/>
    </source>
</evidence>
<accession>A0A9P1DED7</accession>
<gene>
    <name evidence="3" type="ORF">C1SCF055_LOCUS34120</name>
</gene>
<feature type="compositionally biased region" description="Acidic residues" evidence="1">
    <location>
        <begin position="204"/>
        <end position="215"/>
    </location>
</feature>
<feature type="region of interest" description="Disordered" evidence="1">
    <location>
        <begin position="185"/>
        <end position="215"/>
    </location>
</feature>
<proteinExistence type="predicted"/>
<evidence type="ECO:0000313" key="3">
    <source>
        <dbReference type="EMBL" id="CAI4008706.1"/>
    </source>
</evidence>
<dbReference type="AlphaFoldDB" id="A0A9P1DED7"/>
<evidence type="ECO:0000313" key="4">
    <source>
        <dbReference type="EMBL" id="CAL1162081.1"/>
    </source>
</evidence>
<dbReference type="EMBL" id="CAMXCT010004357">
    <property type="protein sequence ID" value="CAI4008706.1"/>
    <property type="molecule type" value="Genomic_DNA"/>
</dbReference>
<dbReference type="Pfam" id="PF13475">
    <property type="entry name" value="DUF4116"/>
    <property type="match status" value="3"/>
</dbReference>